<evidence type="ECO:0000256" key="6">
    <source>
        <dbReference type="ARBA" id="ARBA00022490"/>
    </source>
</evidence>
<evidence type="ECO:0000256" key="2">
    <source>
        <dbReference type="ARBA" id="ARBA00001946"/>
    </source>
</evidence>
<evidence type="ECO:0000256" key="3">
    <source>
        <dbReference type="ARBA" id="ARBA00004496"/>
    </source>
</evidence>
<evidence type="ECO:0000256" key="10">
    <source>
        <dbReference type="SAM" id="MobiDB-lite"/>
    </source>
</evidence>
<proteinExistence type="inferred from homology"/>
<evidence type="ECO:0000313" key="14">
    <source>
        <dbReference type="Proteomes" id="UP001310890"/>
    </source>
</evidence>
<evidence type="ECO:0000259" key="12">
    <source>
        <dbReference type="Pfam" id="PF22600"/>
    </source>
</evidence>
<dbReference type="EC" id="2.7.7.19" evidence="5"/>
<dbReference type="PANTHER" id="PTHR12271:SF40">
    <property type="entry name" value="POLY(A) RNA POLYMERASE GLD2"/>
    <property type="match status" value="1"/>
</dbReference>
<dbReference type="SUPFAM" id="SSF81301">
    <property type="entry name" value="Nucleotidyltransferase"/>
    <property type="match status" value="1"/>
</dbReference>
<evidence type="ECO:0000256" key="7">
    <source>
        <dbReference type="ARBA" id="ARBA00022679"/>
    </source>
</evidence>
<keyword evidence="9" id="KW-0460">Magnesium</keyword>
<feature type="domain" description="Poly(A) RNA polymerase mitochondrial-like central palm" evidence="12">
    <location>
        <begin position="172"/>
        <end position="281"/>
    </location>
</feature>
<evidence type="ECO:0000256" key="4">
    <source>
        <dbReference type="ARBA" id="ARBA00008593"/>
    </source>
</evidence>
<evidence type="ECO:0000256" key="5">
    <source>
        <dbReference type="ARBA" id="ARBA00012388"/>
    </source>
</evidence>
<dbReference type="Gene3D" id="1.10.1410.10">
    <property type="match status" value="1"/>
</dbReference>
<evidence type="ECO:0000313" key="13">
    <source>
        <dbReference type="EMBL" id="KAK5107203.1"/>
    </source>
</evidence>
<dbReference type="GO" id="GO:0005737">
    <property type="term" value="C:cytoplasm"/>
    <property type="evidence" value="ECO:0007669"/>
    <property type="project" value="UniProtKB-SubCell"/>
</dbReference>
<evidence type="ECO:0000256" key="8">
    <source>
        <dbReference type="ARBA" id="ARBA00022723"/>
    </source>
</evidence>
<keyword evidence="8" id="KW-0479">Metal-binding</keyword>
<reference evidence="13" key="1">
    <citation type="submission" date="2023-08" db="EMBL/GenBank/DDBJ databases">
        <title>Black Yeasts Isolated from many extreme environments.</title>
        <authorList>
            <person name="Coleine C."/>
            <person name="Stajich J.E."/>
            <person name="Selbmann L."/>
        </authorList>
    </citation>
    <scope>NUCLEOTIDE SEQUENCE</scope>
    <source>
        <strain evidence="13">CCFEE 5401</strain>
    </source>
</reference>
<dbReference type="GO" id="GO:1990817">
    <property type="term" value="F:poly(A) RNA polymerase activity"/>
    <property type="evidence" value="ECO:0007669"/>
    <property type="project" value="UniProtKB-EC"/>
</dbReference>
<dbReference type="EMBL" id="JAVRRL010000134">
    <property type="protein sequence ID" value="KAK5107203.1"/>
    <property type="molecule type" value="Genomic_DNA"/>
</dbReference>
<dbReference type="Gene3D" id="3.30.460.10">
    <property type="entry name" value="Beta Polymerase, domain 2"/>
    <property type="match status" value="1"/>
</dbReference>
<accession>A0AAN7YB57</accession>
<dbReference type="Pfam" id="PF22600">
    <property type="entry name" value="MTPAP-like_central"/>
    <property type="match status" value="1"/>
</dbReference>
<comment type="similarity">
    <text evidence="4">Belongs to the DNA polymerase type-B-like family.</text>
</comment>
<dbReference type="SUPFAM" id="SSF81631">
    <property type="entry name" value="PAP/OAS1 substrate-binding domain"/>
    <property type="match status" value="1"/>
</dbReference>
<feature type="compositionally biased region" description="Low complexity" evidence="10">
    <location>
        <begin position="61"/>
        <end position="99"/>
    </location>
</feature>
<dbReference type="GO" id="GO:0031123">
    <property type="term" value="P:RNA 3'-end processing"/>
    <property type="evidence" value="ECO:0007669"/>
    <property type="project" value="TreeGrafter"/>
</dbReference>
<organism evidence="13 14">
    <name type="scientific">Meristemomyces frigidus</name>
    <dbReference type="NCBI Taxonomy" id="1508187"/>
    <lineage>
        <taxon>Eukaryota</taxon>
        <taxon>Fungi</taxon>
        <taxon>Dikarya</taxon>
        <taxon>Ascomycota</taxon>
        <taxon>Pezizomycotina</taxon>
        <taxon>Dothideomycetes</taxon>
        <taxon>Dothideomycetidae</taxon>
        <taxon>Mycosphaerellales</taxon>
        <taxon>Teratosphaeriaceae</taxon>
        <taxon>Meristemomyces</taxon>
    </lineage>
</organism>
<dbReference type="GO" id="GO:0050265">
    <property type="term" value="F:RNA uridylyltransferase activity"/>
    <property type="evidence" value="ECO:0007669"/>
    <property type="project" value="TreeGrafter"/>
</dbReference>
<dbReference type="AlphaFoldDB" id="A0AAN7YB57"/>
<sequence length="770" mass="85154">MDPTFENDIRQKLRNSHGVRVLPPHASPHTHRPSHGVSPQALQPHPGQTHPGPTQYPLNVSQPAQQHSTPQQQPSFRRLTQQQRRNQHNQQAPPQANRNGSQARPPPHTNQRGPIDPNSFHRGGNVAGYYQQPQGPPPQLYNRAPSQPTYHNMHMAQSQHLSNLASIEVARVAMTDVERDEKEAFRLTLQNVVHDVCNENLERLPIVSLQSFGSFRSGFANAGSDMDLVIVLPDGAPHNANLGLMEDDLPRALEKQLLQLGYGARLLTRTRVPIIKICEKPSESLLSKLSAEREKWDFLPNEKKYPHLHENDGEEEGGPDHIGPAVVGAEEPLQIADPGVPNTAKETAIEDKRPIPPLEAMSELSLYDNQIPTIAPAEATAQLPVDDTKVPVPVVQKAGSQQPRRDRTFTRERNAGPLDFPKQGVGIQCDINFFNPLGLHNTQLLRCYALCDPRVTPMILFIKSWAKQRKINSSYSGTLSSYGYVLMVLHYLVNIAHPAILPNLQGTWRPAGSYSPPGADRTECDTWTVDFWRNEDEIKQALQTGQMSTNTAPLGSLLAGFFDYYSSMGNGPKFHWMQNVLSLRSKGGILSKEAKGWVKAKTEEGEGKRVQHRYLFCIEDPFELDHNVARTVTHLGIVAIRDEFRRAKRILVAVGQGSVSLDGGLFDELVEATAAPAVDSEWKVNDQDSEAKVQTFTAADVQAAGRQRFPAPPNMSRTAPGARSLAAAKRLDIQDDNAFPTLSAGPDPKNLPKPRPARGGKTDQQPTTSV</sequence>
<name>A0AAN7YB57_9PEZI</name>
<feature type="region of interest" description="Disordered" evidence="10">
    <location>
        <begin position="735"/>
        <end position="770"/>
    </location>
</feature>
<protein>
    <recommendedName>
        <fullName evidence="5">polynucleotide adenylyltransferase</fullName>
        <ecNumber evidence="5">2.7.7.19</ecNumber>
    </recommendedName>
</protein>
<dbReference type="Proteomes" id="UP001310890">
    <property type="component" value="Unassembled WGS sequence"/>
</dbReference>
<feature type="region of interest" description="Disordered" evidence="10">
    <location>
        <begin position="705"/>
        <end position="724"/>
    </location>
</feature>
<dbReference type="PANTHER" id="PTHR12271">
    <property type="entry name" value="POLY A POLYMERASE CID PAP -RELATED"/>
    <property type="match status" value="1"/>
</dbReference>
<comment type="subcellular location">
    <subcellularLocation>
        <location evidence="3">Cytoplasm</location>
    </subcellularLocation>
</comment>
<dbReference type="InterPro" id="IPR054708">
    <property type="entry name" value="MTPAP-like_central"/>
</dbReference>
<evidence type="ECO:0000256" key="1">
    <source>
        <dbReference type="ARBA" id="ARBA00001936"/>
    </source>
</evidence>
<dbReference type="Pfam" id="PF03828">
    <property type="entry name" value="PAP_assoc"/>
    <property type="match status" value="1"/>
</dbReference>
<keyword evidence="7" id="KW-0808">Transferase</keyword>
<comment type="cofactor">
    <cofactor evidence="2">
        <name>Mg(2+)</name>
        <dbReference type="ChEBI" id="CHEBI:18420"/>
    </cofactor>
</comment>
<dbReference type="GO" id="GO:0010605">
    <property type="term" value="P:negative regulation of macromolecule metabolic process"/>
    <property type="evidence" value="ECO:0007669"/>
    <property type="project" value="UniProtKB-ARBA"/>
</dbReference>
<feature type="domain" description="PAP-associated" evidence="11">
    <location>
        <begin position="553"/>
        <end position="626"/>
    </location>
</feature>
<gene>
    <name evidence="13" type="ORF">LTR62_001649</name>
</gene>
<comment type="caution">
    <text evidence="13">The sequence shown here is derived from an EMBL/GenBank/DDBJ whole genome shotgun (WGS) entry which is preliminary data.</text>
</comment>
<comment type="cofactor">
    <cofactor evidence="1">
        <name>Mn(2+)</name>
        <dbReference type="ChEBI" id="CHEBI:29035"/>
    </cofactor>
</comment>
<keyword evidence="6" id="KW-0963">Cytoplasm</keyword>
<dbReference type="InterPro" id="IPR002058">
    <property type="entry name" value="PAP_assoc"/>
</dbReference>
<evidence type="ECO:0000259" key="11">
    <source>
        <dbReference type="Pfam" id="PF03828"/>
    </source>
</evidence>
<dbReference type="InterPro" id="IPR043519">
    <property type="entry name" value="NT_sf"/>
</dbReference>
<dbReference type="GO" id="GO:0046872">
    <property type="term" value="F:metal ion binding"/>
    <property type="evidence" value="ECO:0007669"/>
    <property type="project" value="UniProtKB-KW"/>
</dbReference>
<feature type="region of interest" description="Disordered" evidence="10">
    <location>
        <begin position="1"/>
        <end position="149"/>
    </location>
</feature>
<evidence type="ECO:0000256" key="9">
    <source>
        <dbReference type="ARBA" id="ARBA00022842"/>
    </source>
</evidence>